<name>A0A9N9EC76_9GLOM</name>
<sequence>ENGIKNILSFYESGKLRFQQILTQDVYKTEPRVATGCCAQNVVNYTHTQLENMEKYKSIQALTVQQNTSASETSHSKQIRHVTTDAEKMILIQLFRFEDLPPKTQSQKCCCNSKLFFQAGWLKESNSIGEITVPTPTRELKK</sequence>
<comment type="caution">
    <text evidence="1">The sequence shown here is derived from an EMBL/GenBank/DDBJ whole genome shotgun (WGS) entry which is preliminary data.</text>
</comment>
<protein>
    <submittedName>
        <fullName evidence="1">13497_t:CDS:1</fullName>
    </submittedName>
</protein>
<keyword evidence="2" id="KW-1185">Reference proteome</keyword>
<proteinExistence type="predicted"/>
<dbReference type="EMBL" id="CAJVPL010007667">
    <property type="protein sequence ID" value="CAG8670703.1"/>
    <property type="molecule type" value="Genomic_DNA"/>
</dbReference>
<organism evidence="1 2">
    <name type="scientific">Ambispora gerdemannii</name>
    <dbReference type="NCBI Taxonomy" id="144530"/>
    <lineage>
        <taxon>Eukaryota</taxon>
        <taxon>Fungi</taxon>
        <taxon>Fungi incertae sedis</taxon>
        <taxon>Mucoromycota</taxon>
        <taxon>Glomeromycotina</taxon>
        <taxon>Glomeromycetes</taxon>
        <taxon>Archaeosporales</taxon>
        <taxon>Ambisporaceae</taxon>
        <taxon>Ambispora</taxon>
    </lineage>
</organism>
<dbReference type="AlphaFoldDB" id="A0A9N9EC76"/>
<dbReference type="Proteomes" id="UP000789831">
    <property type="component" value="Unassembled WGS sequence"/>
</dbReference>
<reference evidence="1" key="1">
    <citation type="submission" date="2021-06" db="EMBL/GenBank/DDBJ databases">
        <authorList>
            <person name="Kallberg Y."/>
            <person name="Tangrot J."/>
            <person name="Rosling A."/>
        </authorList>
    </citation>
    <scope>NUCLEOTIDE SEQUENCE</scope>
    <source>
        <strain evidence="1">MT106</strain>
    </source>
</reference>
<accession>A0A9N9EC76</accession>
<dbReference type="OrthoDB" id="2437108at2759"/>
<evidence type="ECO:0000313" key="2">
    <source>
        <dbReference type="Proteomes" id="UP000789831"/>
    </source>
</evidence>
<gene>
    <name evidence="1" type="ORF">AGERDE_LOCUS12241</name>
</gene>
<evidence type="ECO:0000313" key="1">
    <source>
        <dbReference type="EMBL" id="CAG8670703.1"/>
    </source>
</evidence>
<feature type="non-terminal residue" evidence="1">
    <location>
        <position position="1"/>
    </location>
</feature>